<evidence type="ECO:0000313" key="4">
    <source>
        <dbReference type="Proteomes" id="UP000253099"/>
    </source>
</evidence>
<keyword evidence="2" id="KW-0028">Amino-acid biosynthesis</keyword>
<protein>
    <submittedName>
        <fullName evidence="3">Imidazole glycerol phosphate synthase subunit HisF</fullName>
        <ecNumber evidence="3">4.1.3.-</ecNumber>
    </submittedName>
</protein>
<dbReference type="InterPro" id="IPR006062">
    <property type="entry name" value="His_biosynth"/>
</dbReference>
<name>A0A366MB54_9EURY</name>
<evidence type="ECO:0000256" key="2">
    <source>
        <dbReference type="RuleBase" id="RU003657"/>
    </source>
</evidence>
<dbReference type="CDD" id="cd04723">
    <property type="entry name" value="HisA_HisF"/>
    <property type="match status" value="1"/>
</dbReference>
<dbReference type="InterPro" id="IPR004650">
    <property type="entry name" value="HisA/F-archaeal"/>
</dbReference>
<dbReference type="Gene3D" id="3.20.20.70">
    <property type="entry name" value="Aldolase class I"/>
    <property type="match status" value="1"/>
</dbReference>
<dbReference type="EC" id="4.1.3.-" evidence="3"/>
<dbReference type="PANTHER" id="PTHR43090:SF2">
    <property type="entry name" value="1-(5-PHOSPHORIBOSYL)-5-[(5-PHOSPHORIBOSYLAMINO)METHYLIDENEAMINO] IMIDAZOLE-4-CARBOXAMIDE ISOMERASE"/>
    <property type="match status" value="1"/>
</dbReference>
<keyword evidence="2" id="KW-0368">Histidine biosynthesis</keyword>
<keyword evidence="4" id="KW-1185">Reference proteome</keyword>
<dbReference type="GO" id="GO:0016829">
    <property type="term" value="F:lyase activity"/>
    <property type="evidence" value="ECO:0007669"/>
    <property type="project" value="UniProtKB-KW"/>
</dbReference>
<dbReference type="EMBL" id="NIZT01000031">
    <property type="protein sequence ID" value="RBQ22940.1"/>
    <property type="molecule type" value="Genomic_DNA"/>
</dbReference>
<dbReference type="SUPFAM" id="SSF51366">
    <property type="entry name" value="Ribulose-phoshate binding barrel"/>
    <property type="match status" value="1"/>
</dbReference>
<evidence type="ECO:0000256" key="1">
    <source>
        <dbReference type="ARBA" id="ARBA00009667"/>
    </source>
</evidence>
<sequence length="229" mass="25896">MLEIIPVLDLMNSIAVSGKSGDRDTYTPLSTIFANNNDPMTITNNLKMNGAKQIYIADLDLIEKRGHSLDTVKMVNTILPVILDSGIRNLKSFDFYLDYANKLIVATETLESIEELYKMFDKYPKERIIVSLDIKNNELLTNNLDMNLNDFKKEMINLNPNEIIFLDISRVGTKTGFNKELLNEFSYFKDKLILGGGITGEEISELNNYGIKKALVGSSLHKGEININY</sequence>
<dbReference type="Pfam" id="PF00977">
    <property type="entry name" value="His_biosynth"/>
    <property type="match status" value="1"/>
</dbReference>
<dbReference type="NCBIfam" id="TIGR00734">
    <property type="entry name" value="hisAF_rel"/>
    <property type="match status" value="1"/>
</dbReference>
<dbReference type="InterPro" id="IPR011060">
    <property type="entry name" value="RibuloseP-bd_barrel"/>
</dbReference>
<dbReference type="GO" id="GO:0000162">
    <property type="term" value="P:L-tryptophan biosynthetic process"/>
    <property type="evidence" value="ECO:0007669"/>
    <property type="project" value="TreeGrafter"/>
</dbReference>
<keyword evidence="3" id="KW-0456">Lyase</keyword>
<evidence type="ECO:0000313" key="3">
    <source>
        <dbReference type="EMBL" id="RBQ22940.1"/>
    </source>
</evidence>
<dbReference type="GO" id="GO:0000105">
    <property type="term" value="P:L-histidine biosynthetic process"/>
    <property type="evidence" value="ECO:0007669"/>
    <property type="project" value="UniProtKB-KW"/>
</dbReference>
<gene>
    <name evidence="3" type="primary">hisF_2</name>
    <name evidence="3" type="ORF">ALNOE001_13310</name>
</gene>
<dbReference type="PANTHER" id="PTHR43090">
    <property type="entry name" value="1-(5-PHOSPHORIBOSYL)-5-[(5-PHOSPHORIBOSYLAMINO)METHYLIDENEAMINO] IMIDAZOLE-4-CARBOXAMIDE ISOMERASE"/>
    <property type="match status" value="1"/>
</dbReference>
<dbReference type="GO" id="GO:0005737">
    <property type="term" value="C:cytoplasm"/>
    <property type="evidence" value="ECO:0007669"/>
    <property type="project" value="TreeGrafter"/>
</dbReference>
<dbReference type="InterPro" id="IPR013785">
    <property type="entry name" value="Aldolase_TIM"/>
</dbReference>
<comment type="similarity">
    <text evidence="1 2">Belongs to the HisA/HisF family.</text>
</comment>
<organism evidence="3 4">
    <name type="scientific">Candidatus Methanobinarius endosymbioticus</name>
    <dbReference type="NCBI Taxonomy" id="2006182"/>
    <lineage>
        <taxon>Archaea</taxon>
        <taxon>Methanobacteriati</taxon>
        <taxon>Methanobacteriota</taxon>
        <taxon>Methanomada group</taxon>
        <taxon>Methanobacteria</taxon>
        <taxon>Methanobacteriales</taxon>
        <taxon>Methanobacteriaceae</taxon>
        <taxon>Candidatus Methanobinarius</taxon>
    </lineage>
</organism>
<comment type="caution">
    <text evidence="3">The sequence shown here is derived from an EMBL/GenBank/DDBJ whole genome shotgun (WGS) entry which is preliminary data.</text>
</comment>
<dbReference type="AlphaFoldDB" id="A0A366MB54"/>
<accession>A0A366MB54</accession>
<dbReference type="GO" id="GO:0003949">
    <property type="term" value="F:1-(5-phosphoribosyl)-5-[(5-phosphoribosylamino)methylideneamino]imidazole-4-carboxamide isomerase activity"/>
    <property type="evidence" value="ECO:0007669"/>
    <property type="project" value="InterPro"/>
</dbReference>
<dbReference type="InterPro" id="IPR044524">
    <property type="entry name" value="Isoase_HisA-like"/>
</dbReference>
<reference evidence="3 4" key="1">
    <citation type="submission" date="2018-06" db="EMBL/GenBank/DDBJ databases">
        <title>Genomic insight into two independent archaeal endosymbiosis events.</title>
        <authorList>
            <person name="Lind A.E."/>
            <person name="Lewis W.H."/>
            <person name="Spang A."/>
            <person name="Guy L."/>
            <person name="Embley M.T."/>
            <person name="Ettema T.J.G."/>
        </authorList>
    </citation>
    <scope>NUCLEOTIDE SEQUENCE [LARGE SCALE GENOMIC DNA]</scope>
    <source>
        <strain evidence="3">NOE</strain>
    </source>
</reference>
<dbReference type="Proteomes" id="UP000253099">
    <property type="component" value="Unassembled WGS sequence"/>
</dbReference>
<proteinExistence type="inferred from homology"/>